<dbReference type="InterPro" id="IPR002145">
    <property type="entry name" value="CopG"/>
</dbReference>
<evidence type="ECO:0000313" key="10">
    <source>
        <dbReference type="EMBL" id="OQD45983.1"/>
    </source>
</evidence>
<protein>
    <recommendedName>
        <fullName evidence="7">Putative nickel-responsive regulator</fullName>
    </recommendedName>
</protein>
<proteinExistence type="inferred from homology"/>
<dbReference type="GO" id="GO:0010045">
    <property type="term" value="P:response to nickel cation"/>
    <property type="evidence" value="ECO:0007669"/>
    <property type="project" value="InterPro"/>
</dbReference>
<dbReference type="InterPro" id="IPR050192">
    <property type="entry name" value="CopG/NikR_regulator"/>
</dbReference>
<accession>A0A1V6M0R2</accession>
<evidence type="ECO:0000256" key="2">
    <source>
        <dbReference type="ARBA" id="ARBA00022596"/>
    </source>
</evidence>
<comment type="function">
    <text evidence="7">Transcriptional regulator.</text>
</comment>
<evidence type="ECO:0000259" key="9">
    <source>
        <dbReference type="Pfam" id="PF08753"/>
    </source>
</evidence>
<dbReference type="PANTHER" id="PTHR34719:SF2">
    <property type="entry name" value="NICKEL-RESPONSIVE REGULATOR"/>
    <property type="match status" value="1"/>
</dbReference>
<keyword evidence="2 7" id="KW-0533">Nickel</keyword>
<gene>
    <name evidence="10" type="ORF">BIY37_05545</name>
</gene>
<evidence type="ECO:0000259" key="8">
    <source>
        <dbReference type="Pfam" id="PF01402"/>
    </source>
</evidence>
<dbReference type="NCBIfam" id="NF002815">
    <property type="entry name" value="PRK02967.1"/>
    <property type="match status" value="1"/>
</dbReference>
<comment type="similarity">
    <text evidence="1 7">Belongs to the transcriptional regulatory CopG/NikR family.</text>
</comment>
<feature type="binding site" evidence="7">
    <location>
        <position position="78"/>
    </location>
    <ligand>
        <name>Ni(2+)</name>
        <dbReference type="ChEBI" id="CHEBI:49786"/>
    </ligand>
</feature>
<feature type="domain" description="Transcription factor NikR nickel binding C-terminal" evidence="9">
    <location>
        <begin position="55"/>
        <end position="130"/>
    </location>
</feature>
<dbReference type="NCBIfam" id="NF001884">
    <property type="entry name" value="PRK00630.1"/>
    <property type="match status" value="1"/>
</dbReference>
<dbReference type="NCBIfam" id="NF003381">
    <property type="entry name" value="PRK04460.1"/>
    <property type="match status" value="1"/>
</dbReference>
<dbReference type="Pfam" id="PF01402">
    <property type="entry name" value="RHH_1"/>
    <property type="match status" value="1"/>
</dbReference>
<sequence length="138" mass="15915">MSSLVRFGVSLEKELLKRFDACIKEKNYTNRSEAIRDLIRDDLVKKEWQEDKEVAGSITLVYNHHKRELVNLLIDIQHDYHNTILSTQHIHLDDDNCLEIIVIKGMPKKIKELYGKLKSTKGVKHGGFAMATTGKEII</sequence>
<keyword evidence="11" id="KW-1185">Reference proteome</keyword>
<evidence type="ECO:0000256" key="5">
    <source>
        <dbReference type="ARBA" id="ARBA00023125"/>
    </source>
</evidence>
<reference evidence="10 11" key="1">
    <citation type="journal article" date="2016" name="Genome Announc.">
        <title>Draft Genome Sequence of the Anaerobic Ammonium-Oxidizing Bacterium 'Candidatus Brocadia sp. 40'.</title>
        <authorList>
            <person name="Ali M."/>
            <person name="Haroon M.F."/>
            <person name="Narita Y."/>
            <person name="Zhang L."/>
            <person name="Rangel Shaw D."/>
            <person name="Okabe S."/>
            <person name="Saikaly P.E."/>
        </authorList>
    </citation>
    <scope>NUCLEOTIDE SEQUENCE [LARGE SCALE GENOMIC DNA]</scope>
    <source>
        <strain evidence="10 11">40</strain>
    </source>
</reference>
<dbReference type="HAMAP" id="MF_00476">
    <property type="entry name" value="NikR"/>
    <property type="match status" value="1"/>
</dbReference>
<dbReference type="GO" id="GO:0003677">
    <property type="term" value="F:DNA binding"/>
    <property type="evidence" value="ECO:0007669"/>
    <property type="project" value="UniProtKB-KW"/>
</dbReference>
<feature type="domain" description="Ribbon-helix-helix protein CopG" evidence="8">
    <location>
        <begin position="5"/>
        <end position="44"/>
    </location>
</feature>
<evidence type="ECO:0000256" key="1">
    <source>
        <dbReference type="ARBA" id="ARBA00008478"/>
    </source>
</evidence>
<keyword evidence="4 7" id="KW-0805">Transcription regulation</keyword>
<dbReference type="SUPFAM" id="SSF47598">
    <property type="entry name" value="Ribbon-helix-helix"/>
    <property type="match status" value="1"/>
</dbReference>
<dbReference type="InterPro" id="IPR027271">
    <property type="entry name" value="Acetolactate_synth/TF_NikR_C"/>
</dbReference>
<comment type="caution">
    <text evidence="10">The sequence shown here is derived from an EMBL/GenBank/DDBJ whole genome shotgun (WGS) entry which is preliminary data.</text>
</comment>
<feature type="binding site" evidence="7">
    <location>
        <position position="97"/>
    </location>
    <ligand>
        <name>Ni(2+)</name>
        <dbReference type="ChEBI" id="CHEBI:49786"/>
    </ligand>
</feature>
<evidence type="ECO:0000256" key="4">
    <source>
        <dbReference type="ARBA" id="ARBA00023015"/>
    </source>
</evidence>
<dbReference type="NCBIfam" id="NF002169">
    <property type="entry name" value="PRK01002.1"/>
    <property type="match status" value="1"/>
</dbReference>
<dbReference type="Proteomes" id="UP000242219">
    <property type="component" value="Unassembled WGS sequence"/>
</dbReference>
<dbReference type="Pfam" id="PF08753">
    <property type="entry name" value="NikR_C"/>
    <property type="match status" value="1"/>
</dbReference>
<evidence type="ECO:0000256" key="7">
    <source>
        <dbReference type="HAMAP-Rule" id="MF_00476"/>
    </source>
</evidence>
<evidence type="ECO:0000313" key="11">
    <source>
        <dbReference type="Proteomes" id="UP000242219"/>
    </source>
</evidence>
<evidence type="ECO:0000256" key="6">
    <source>
        <dbReference type="ARBA" id="ARBA00023163"/>
    </source>
</evidence>
<name>A0A1V6M0R2_9BACT</name>
<comment type="cofactor">
    <cofactor evidence="7">
        <name>Ni(2+)</name>
        <dbReference type="ChEBI" id="CHEBI:49786"/>
    </cofactor>
    <text evidence="7">Binds 1 nickel ion per subunit.</text>
</comment>
<dbReference type="GO" id="GO:0003700">
    <property type="term" value="F:DNA-binding transcription factor activity"/>
    <property type="evidence" value="ECO:0007669"/>
    <property type="project" value="UniProtKB-UniRule"/>
</dbReference>
<dbReference type="SUPFAM" id="SSF55021">
    <property type="entry name" value="ACT-like"/>
    <property type="match status" value="1"/>
</dbReference>
<dbReference type="PANTHER" id="PTHR34719">
    <property type="entry name" value="NICKEL-RESPONSIVE REGULATOR"/>
    <property type="match status" value="1"/>
</dbReference>
<dbReference type="RefSeq" id="WP_070066831.1">
    <property type="nucleotide sequence ID" value="NZ_MJUW02000065.1"/>
</dbReference>
<organism evidence="10 11">
    <name type="scientific">Candidatus Brocadia sapporoensis</name>
    <dbReference type="NCBI Taxonomy" id="392547"/>
    <lineage>
        <taxon>Bacteria</taxon>
        <taxon>Pseudomonadati</taxon>
        <taxon>Planctomycetota</taxon>
        <taxon>Candidatus Brocadiia</taxon>
        <taxon>Candidatus Brocadiales</taxon>
        <taxon>Candidatus Brocadiaceae</taxon>
        <taxon>Candidatus Brocadia</taxon>
    </lineage>
</organism>
<dbReference type="Gene3D" id="1.10.1220.10">
    <property type="entry name" value="Met repressor-like"/>
    <property type="match status" value="1"/>
</dbReference>
<keyword evidence="6 7" id="KW-0804">Transcription</keyword>
<dbReference type="AlphaFoldDB" id="A0A1V6M0R2"/>
<dbReference type="InterPro" id="IPR010985">
    <property type="entry name" value="Ribbon_hlx_hlx"/>
</dbReference>
<dbReference type="InterPro" id="IPR013321">
    <property type="entry name" value="Arc_rbn_hlx_hlx"/>
</dbReference>
<dbReference type="GO" id="GO:0016151">
    <property type="term" value="F:nickel cation binding"/>
    <property type="evidence" value="ECO:0007669"/>
    <property type="project" value="UniProtKB-UniRule"/>
</dbReference>
<dbReference type="Gene3D" id="3.30.70.1150">
    <property type="entry name" value="ACT-like. Chain A, domain 2"/>
    <property type="match status" value="1"/>
</dbReference>
<dbReference type="CDD" id="cd22231">
    <property type="entry name" value="RHH_NikR_HicB-like"/>
    <property type="match status" value="1"/>
</dbReference>
<keyword evidence="3 7" id="KW-0479">Metal-binding</keyword>
<dbReference type="InterPro" id="IPR045865">
    <property type="entry name" value="ACT-like_dom_sf"/>
</dbReference>
<dbReference type="EMBL" id="MJUW02000065">
    <property type="protein sequence ID" value="OQD45983.1"/>
    <property type="molecule type" value="Genomic_DNA"/>
</dbReference>
<keyword evidence="5 7" id="KW-0238">DNA-binding</keyword>
<dbReference type="InterPro" id="IPR014864">
    <property type="entry name" value="TF_NikR_Ni-bd_C"/>
</dbReference>
<evidence type="ECO:0000256" key="3">
    <source>
        <dbReference type="ARBA" id="ARBA00022723"/>
    </source>
</evidence>
<feature type="binding site" evidence="7">
    <location>
        <position position="89"/>
    </location>
    <ligand>
        <name>Ni(2+)</name>
        <dbReference type="ChEBI" id="CHEBI:49786"/>
    </ligand>
</feature>
<feature type="binding site" evidence="7">
    <location>
        <position position="91"/>
    </location>
    <ligand>
        <name>Ni(2+)</name>
        <dbReference type="ChEBI" id="CHEBI:49786"/>
    </ligand>
</feature>
<dbReference type="InterPro" id="IPR022988">
    <property type="entry name" value="Ni_resp_reg_NikR"/>
</dbReference>